<gene>
    <name evidence="5" type="ORF">M0L20_23065</name>
</gene>
<dbReference type="InterPro" id="IPR001956">
    <property type="entry name" value="CBM3"/>
</dbReference>
<dbReference type="PROSITE" id="PS50853">
    <property type="entry name" value="FN3"/>
    <property type="match status" value="1"/>
</dbReference>
<dbReference type="SMART" id="SM01067">
    <property type="entry name" value="CBM_3"/>
    <property type="match status" value="1"/>
</dbReference>
<dbReference type="Gene3D" id="2.60.40.10">
    <property type="entry name" value="Immunoglobulins"/>
    <property type="match status" value="2"/>
</dbReference>
<dbReference type="RefSeq" id="WP_248479354.1">
    <property type="nucleotide sequence ID" value="NZ_JALPRF010000004.1"/>
</dbReference>
<dbReference type="SUPFAM" id="SSF49384">
    <property type="entry name" value="Carbohydrate-binding domain"/>
    <property type="match status" value="1"/>
</dbReference>
<dbReference type="InterPro" id="IPR013783">
    <property type="entry name" value="Ig-like_fold"/>
</dbReference>
<feature type="region of interest" description="Disordered" evidence="1">
    <location>
        <begin position="534"/>
        <end position="553"/>
    </location>
</feature>
<dbReference type="Pfam" id="PF19078">
    <property type="entry name" value="Big_12"/>
    <property type="match status" value="1"/>
</dbReference>
<dbReference type="InterPro" id="IPR036966">
    <property type="entry name" value="CBM3_sf"/>
</dbReference>
<organism evidence="5 6">
    <name type="scientific">Spirosoma liriopis</name>
    <dbReference type="NCBI Taxonomy" id="2937440"/>
    <lineage>
        <taxon>Bacteria</taxon>
        <taxon>Pseudomonadati</taxon>
        <taxon>Bacteroidota</taxon>
        <taxon>Cytophagia</taxon>
        <taxon>Cytophagales</taxon>
        <taxon>Cytophagaceae</taxon>
        <taxon>Spirosoma</taxon>
    </lineage>
</organism>
<comment type="caution">
    <text evidence="5">The sequence shown here is derived from an EMBL/GenBank/DDBJ whole genome shotgun (WGS) entry which is preliminary data.</text>
</comment>
<dbReference type="InterPro" id="IPR003961">
    <property type="entry name" value="FN3_dom"/>
</dbReference>
<feature type="signal peptide" evidence="2">
    <location>
        <begin position="1"/>
        <end position="19"/>
    </location>
</feature>
<dbReference type="SUPFAM" id="SSF49265">
    <property type="entry name" value="Fibronectin type III"/>
    <property type="match status" value="1"/>
</dbReference>
<evidence type="ECO:0000256" key="2">
    <source>
        <dbReference type="SAM" id="SignalP"/>
    </source>
</evidence>
<evidence type="ECO:0000256" key="1">
    <source>
        <dbReference type="SAM" id="MobiDB-lite"/>
    </source>
</evidence>
<dbReference type="Gene3D" id="2.60.120.260">
    <property type="entry name" value="Galactose-binding domain-like"/>
    <property type="match status" value="1"/>
</dbReference>
<name>A0ABT0HT11_9BACT</name>
<dbReference type="EMBL" id="JALPRF010000004">
    <property type="protein sequence ID" value="MCK8494768.1"/>
    <property type="molecule type" value="Genomic_DNA"/>
</dbReference>
<keyword evidence="6" id="KW-1185">Reference proteome</keyword>
<feature type="domain" description="Fibronectin type-III" evidence="3">
    <location>
        <begin position="608"/>
        <end position="705"/>
    </location>
</feature>
<dbReference type="InterPro" id="IPR044048">
    <property type="entry name" value="Big_12"/>
</dbReference>
<reference evidence="5 6" key="1">
    <citation type="submission" date="2022-04" db="EMBL/GenBank/DDBJ databases">
        <title>Spirosoma sp. strain RP8 genome sequencing and assembly.</title>
        <authorList>
            <person name="Jung Y."/>
        </authorList>
    </citation>
    <scope>NUCLEOTIDE SEQUENCE [LARGE SCALE GENOMIC DNA]</scope>
    <source>
        <strain evidence="5 6">RP8</strain>
    </source>
</reference>
<accession>A0ABT0HT11</accession>
<dbReference type="Proteomes" id="UP001202180">
    <property type="component" value="Unassembled WGS sequence"/>
</dbReference>
<keyword evidence="2" id="KW-0732">Signal</keyword>
<protein>
    <submittedName>
        <fullName evidence="5">Ig-like domain-containing protein</fullName>
    </submittedName>
</protein>
<dbReference type="PROSITE" id="PS51172">
    <property type="entry name" value="CBM3"/>
    <property type="match status" value="1"/>
</dbReference>
<dbReference type="Gene3D" id="2.60.40.710">
    <property type="entry name" value="Endoglucanase-like"/>
    <property type="match status" value="1"/>
</dbReference>
<evidence type="ECO:0000313" key="5">
    <source>
        <dbReference type="EMBL" id="MCK8494768.1"/>
    </source>
</evidence>
<dbReference type="Pfam" id="PF00942">
    <property type="entry name" value="CBM_3"/>
    <property type="match status" value="1"/>
</dbReference>
<dbReference type="InterPro" id="IPR036116">
    <property type="entry name" value="FN3_sf"/>
</dbReference>
<evidence type="ECO:0000313" key="6">
    <source>
        <dbReference type="Proteomes" id="UP001202180"/>
    </source>
</evidence>
<feature type="chain" id="PRO_5047292946" evidence="2">
    <location>
        <begin position="20"/>
        <end position="1487"/>
    </location>
</feature>
<sequence>MKNLLLLLGSLLTVYSVQAQTVTLVQESFETDGRNTRYTSNEFDSRSASSSLPYFTRALTNPLLNPFNPSNVCFGTNKYPVTIGGVDGAVFWSSEAVRSTATSPADDDRAPGVVTLNAINASNYGSLKLVVAFADARGPSSPTLSRNGGELNPQYDSNDFIRLQYSTNGGTTYNTLAQFVGNNPSGQGFMQLDADLDGTADGAQTATNTLDINMRDFSFNIPGSPSSLLVRVQVDQRGGSEELAFDNIRVTGVANTVSPPTLSNLENDPLPYAEGQGATKVTNTITVVNPGGSTLSRATVSISSGRGAGDQLVFTNTNLISGSYNSSTGVLELNGTAPTEDYQAALRSVAFRNSDAINVPAGTRTLDFVVYNGTTSSNQVSRNVTVTASLDAATTLPYQEDFEVDKEGTRYSSNTFVARNGTGAAWLRTTANPYQTNPPSPNPTTFSNISGSAYWYGNNTNSLANSATRMGTLQTLQINTAGYTNLTFSIRIGASSGANARWQNTDYFKVYYRVAGGAQVPILSFRGNTATQSAQGNLQQDADPSATTGIPTGSTLTPNLNTFTVSLPASAYGQVIDFLLVQQSDDISAELAFDNIQLTGTQLAAPTVTTNSSVSNVTTTSASLGGNITTDGGASVTERGIVYKAGASVPTASDSKVTSGNGIGTFSATLAGLTSGTQYTARAYAINSVGTGFGSTVTFVTTPGSPQLNTPTNGTYVATGTPIYTGTTQVGSTVQVYVDGTLLNATPTVDNAGNFTVVQPSSLNEGNHTVYATATVTINGTTSPTSANSNTNTFIIDVTAPTVSLTSATAPNGSSYNSSPFVYNATFSENVANFVASDITVGNGSVTGFSAISSSQYSFTVTPTTSGAVSVSLARSVASDVAGNGNVESDPYTITYAPLPTISGFTATTPSVCVGSPVTFTATIGNVTGAYTYTLTNSVSTTTGTSSNPAFNQSVVSTNSGTQNFTLTVSANNGQVTTAFASVTVKSTLTNIRGSQSATSLCAPGGQVNFQVTPDPIESYTVTIFRNNVQDGQTTGSYGSTIIFPRNVTQSANYQIVVTSSCASLTTTFTPVTVTPLPTPSIVGLATAYCQDAGSQPLKGEPSGGVFTIDGNPATNFDPTSLTIGQHTVVYSYTNAGGCSNTATQIVTVNETPTAPRLVTQTGGPYPAGVSSLTISQNTGDVILTVSGCTNGTINWSGGNAATLAVSTANTGTQSFTATCTQNGCTSPAATATVTVVLPTLRVLSRDPDNGQQNSNTIKPYLLLQNVGTMPISYSSITVRYWLTTEPNMNLIFQKNYVAIGQNNLNLRYVPLASPRQGATGYIEYSFNSAAGSLAPMGDSGPLEVQAYQQNYAVLNQLDDYSYINNSTFTLNPRITAYQNGVIFYGTEPAGSGNTRVAAKEAESILRVNVLGNPVIGHSAEVEISGVSGQSVLIRLVDSQGKPVFEHSIKEVDSTERVSLPLGTAQGILLLNVSTANQRQQIKLLRP</sequence>
<evidence type="ECO:0000259" key="4">
    <source>
        <dbReference type="PROSITE" id="PS51172"/>
    </source>
</evidence>
<feature type="domain" description="CBM3" evidence="4">
    <location>
        <begin position="1238"/>
        <end position="1390"/>
    </location>
</feature>
<evidence type="ECO:0000259" key="3">
    <source>
        <dbReference type="PROSITE" id="PS50853"/>
    </source>
</evidence>
<dbReference type="InterPro" id="IPR008965">
    <property type="entry name" value="CBM2/CBM3_carb-bd_dom_sf"/>
</dbReference>
<proteinExistence type="predicted"/>